<dbReference type="GO" id="GO:0005886">
    <property type="term" value="C:plasma membrane"/>
    <property type="evidence" value="ECO:0007669"/>
    <property type="project" value="UniProtKB-SubCell"/>
</dbReference>
<evidence type="ECO:0000256" key="4">
    <source>
        <dbReference type="ARBA" id="ARBA00022989"/>
    </source>
</evidence>
<proteinExistence type="predicted"/>
<name>A0A7T4R0Q1_9GAMM</name>
<dbReference type="KEGG" id="snan:I6N98_18440"/>
<feature type="transmembrane region" description="Helical" evidence="6">
    <location>
        <begin position="24"/>
        <end position="43"/>
    </location>
</feature>
<keyword evidence="2" id="KW-1003">Cell membrane</keyword>
<keyword evidence="3 6" id="KW-0812">Transmembrane</keyword>
<feature type="transmembrane region" description="Helical" evidence="6">
    <location>
        <begin position="49"/>
        <end position="71"/>
    </location>
</feature>
<reference evidence="7 8" key="1">
    <citation type="submission" date="2020-12" db="EMBL/GenBank/DDBJ databases">
        <authorList>
            <person name="Shan Y."/>
        </authorList>
    </citation>
    <scope>NUCLEOTIDE SEQUENCE [LARGE SCALE GENOMIC DNA]</scope>
    <source>
        <strain evidence="8">csc3.9</strain>
    </source>
</reference>
<evidence type="ECO:0000313" key="7">
    <source>
        <dbReference type="EMBL" id="QQD18285.1"/>
    </source>
</evidence>
<evidence type="ECO:0000256" key="6">
    <source>
        <dbReference type="SAM" id="Phobius"/>
    </source>
</evidence>
<gene>
    <name evidence="7" type="ORF">I6N98_18440</name>
</gene>
<evidence type="ECO:0000256" key="3">
    <source>
        <dbReference type="ARBA" id="ARBA00022692"/>
    </source>
</evidence>
<keyword evidence="4 6" id="KW-1133">Transmembrane helix</keyword>
<dbReference type="AlphaFoldDB" id="A0A7T4R0Q1"/>
<sequence>MTAQQRESRRLSTRLVNTIRPPLLKIYGVQCVLVILASVMALPSGRDNALSLLIGGLISVVPNAYFARQAFRYAGAAHARKVASSFYRGEAGKYAVTLAGFATVFAFYETLNEFILLAAYLVMLLLNILLVAVWRPRSAE</sequence>
<accession>A0A7T4R0Q1</accession>
<evidence type="ECO:0000256" key="5">
    <source>
        <dbReference type="ARBA" id="ARBA00023136"/>
    </source>
</evidence>
<organism evidence="7 8">
    <name type="scientific">Spongiibacter nanhainus</name>
    <dbReference type="NCBI Taxonomy" id="2794344"/>
    <lineage>
        <taxon>Bacteria</taxon>
        <taxon>Pseudomonadati</taxon>
        <taxon>Pseudomonadota</taxon>
        <taxon>Gammaproteobacteria</taxon>
        <taxon>Cellvibrionales</taxon>
        <taxon>Spongiibacteraceae</taxon>
        <taxon>Spongiibacter</taxon>
    </lineage>
</organism>
<dbReference type="Proteomes" id="UP000596063">
    <property type="component" value="Chromosome"/>
</dbReference>
<feature type="transmembrane region" description="Helical" evidence="6">
    <location>
        <begin position="114"/>
        <end position="134"/>
    </location>
</feature>
<evidence type="ECO:0000313" key="8">
    <source>
        <dbReference type="Proteomes" id="UP000596063"/>
    </source>
</evidence>
<evidence type="ECO:0000256" key="1">
    <source>
        <dbReference type="ARBA" id="ARBA00004651"/>
    </source>
</evidence>
<protein>
    <submittedName>
        <fullName evidence="7">ATP synthase subunit I</fullName>
    </submittedName>
</protein>
<evidence type="ECO:0000256" key="2">
    <source>
        <dbReference type="ARBA" id="ARBA00022475"/>
    </source>
</evidence>
<feature type="transmembrane region" description="Helical" evidence="6">
    <location>
        <begin position="91"/>
        <end position="108"/>
    </location>
</feature>
<comment type="subcellular location">
    <subcellularLocation>
        <location evidence="1">Cell membrane</location>
        <topology evidence="1">Multi-pass membrane protein</topology>
    </subcellularLocation>
</comment>
<keyword evidence="8" id="KW-1185">Reference proteome</keyword>
<dbReference type="EMBL" id="CP066167">
    <property type="protein sequence ID" value="QQD18285.1"/>
    <property type="molecule type" value="Genomic_DNA"/>
</dbReference>
<dbReference type="Pfam" id="PF03899">
    <property type="entry name" value="ATP-synt_I"/>
    <property type="match status" value="1"/>
</dbReference>
<dbReference type="InterPro" id="IPR005598">
    <property type="entry name" value="ATP_synth_I"/>
</dbReference>
<keyword evidence="5 6" id="KW-0472">Membrane</keyword>